<evidence type="ECO:0000256" key="2">
    <source>
        <dbReference type="ARBA" id="ARBA00005466"/>
    </source>
</evidence>
<name>A0AAJ0F5N0_9PEZI</name>
<comment type="caution">
    <text evidence="7">The sequence shown here is derived from an EMBL/GenBank/DDBJ whole genome shotgun (WGS) entry which is preliminary data.</text>
</comment>
<dbReference type="PANTHER" id="PTHR42973">
    <property type="entry name" value="BINDING OXIDOREDUCTASE, PUTATIVE (AFU_ORTHOLOGUE AFUA_1G17690)-RELATED"/>
    <property type="match status" value="1"/>
</dbReference>
<gene>
    <name evidence="7" type="ORF">QBC47DRAFT_418964</name>
</gene>
<dbReference type="InterPro" id="IPR016169">
    <property type="entry name" value="FAD-bd_PCMH_sub2"/>
</dbReference>
<sequence>MRLQQALPIGLAAVAAANPLGKRAAIDDCLKAANVPVDTPNSSEWKNDVNPFNQRLPYTPVAIAVPTTTDHIAAAVSCAVKVGVKVNPKSGGHSYASFGLGGENGHLVVELDRMNKVTVDSSTQIATVQAGARLGHVATVLYNNGKRAFSHGTCPGVGVGGHSLHGGFGFSSHTHGLAVDWIVGATVVLANGTVVDTSETQHPDLFWALRGAGSNFGIVSTFKFKTFAAPSTVTAYQVNLPWNSASSIASGWGALQDWLSSGGMPAEMNMRVFGSGSQTQLQGLYHGSSGDLRSAIQPLLSKLSASLSNSQQYDWMGAFTYYTYGGTVDVTHPYSSVETFYSKSLVTTALPSKALNAVSQYWASQARSNSRNWFIIIDLYGGKTSAVTKQAVNSSAFAYRDPSYLFLYELYDRVNYGSYPSNGFSFLDGWVKSFTDNLSTSQWGMYINYADPTMNRTYAQQVYYRQSLPRLQQLKAELDPNEVFYYPQAITPAK</sequence>
<dbReference type="SUPFAM" id="SSF56176">
    <property type="entry name" value="FAD-binding/transporter-associated domain-like"/>
    <property type="match status" value="1"/>
</dbReference>
<evidence type="ECO:0000313" key="8">
    <source>
        <dbReference type="Proteomes" id="UP001239445"/>
    </source>
</evidence>
<keyword evidence="4" id="KW-0274">FAD</keyword>
<proteinExistence type="inferred from homology"/>
<dbReference type="Pfam" id="PF01565">
    <property type="entry name" value="FAD_binding_4"/>
    <property type="match status" value="1"/>
</dbReference>
<accession>A0AAJ0F5N0</accession>
<dbReference type="Proteomes" id="UP001239445">
    <property type="component" value="Unassembled WGS sequence"/>
</dbReference>
<evidence type="ECO:0000313" key="7">
    <source>
        <dbReference type="EMBL" id="KAK1749355.1"/>
    </source>
</evidence>
<comment type="cofactor">
    <cofactor evidence="1">
        <name>FAD</name>
        <dbReference type="ChEBI" id="CHEBI:57692"/>
    </cofactor>
</comment>
<evidence type="ECO:0000256" key="4">
    <source>
        <dbReference type="ARBA" id="ARBA00022827"/>
    </source>
</evidence>
<keyword evidence="5" id="KW-0560">Oxidoreductase</keyword>
<dbReference type="Gene3D" id="3.40.462.20">
    <property type="match status" value="1"/>
</dbReference>
<keyword evidence="3" id="KW-0285">Flavoprotein</keyword>
<keyword evidence="8" id="KW-1185">Reference proteome</keyword>
<dbReference type="GO" id="GO:0016491">
    <property type="term" value="F:oxidoreductase activity"/>
    <property type="evidence" value="ECO:0007669"/>
    <property type="project" value="UniProtKB-KW"/>
</dbReference>
<dbReference type="Pfam" id="PF08031">
    <property type="entry name" value="BBE"/>
    <property type="match status" value="1"/>
</dbReference>
<dbReference type="AlphaFoldDB" id="A0AAJ0F5N0"/>
<evidence type="ECO:0000256" key="5">
    <source>
        <dbReference type="ARBA" id="ARBA00023002"/>
    </source>
</evidence>
<reference evidence="7" key="1">
    <citation type="submission" date="2023-06" db="EMBL/GenBank/DDBJ databases">
        <title>Genome-scale phylogeny and comparative genomics of the fungal order Sordariales.</title>
        <authorList>
            <consortium name="Lawrence Berkeley National Laboratory"/>
            <person name="Hensen N."/>
            <person name="Bonometti L."/>
            <person name="Westerberg I."/>
            <person name="Brannstrom I.O."/>
            <person name="Guillou S."/>
            <person name="Cros-Aarteil S."/>
            <person name="Calhoun S."/>
            <person name="Haridas S."/>
            <person name="Kuo A."/>
            <person name="Mondo S."/>
            <person name="Pangilinan J."/>
            <person name="Riley R."/>
            <person name="Labutti K."/>
            <person name="Andreopoulos B."/>
            <person name="Lipzen A."/>
            <person name="Chen C."/>
            <person name="Yanf M."/>
            <person name="Daum C."/>
            <person name="Ng V."/>
            <person name="Clum A."/>
            <person name="Steindorff A."/>
            <person name="Ohm R."/>
            <person name="Martin F."/>
            <person name="Silar P."/>
            <person name="Natvig D."/>
            <person name="Lalanne C."/>
            <person name="Gautier V."/>
            <person name="Ament-Velasquez S.L."/>
            <person name="Kruys A."/>
            <person name="Hutchinson M.I."/>
            <person name="Powell A.J."/>
            <person name="Barry K."/>
            <person name="Miller A.N."/>
            <person name="Grigoriev I.V."/>
            <person name="Debuchy R."/>
            <person name="Gladieux P."/>
            <person name="Thoren M.H."/>
            <person name="Johannesson H."/>
        </authorList>
    </citation>
    <scope>NUCLEOTIDE SEQUENCE</scope>
    <source>
        <strain evidence="7">PSN4</strain>
    </source>
</reference>
<comment type="similarity">
    <text evidence="2">Belongs to the oxygen-dependent FAD-linked oxidoreductase family.</text>
</comment>
<evidence type="ECO:0000256" key="3">
    <source>
        <dbReference type="ARBA" id="ARBA00022630"/>
    </source>
</evidence>
<feature type="domain" description="FAD-binding PCMH-type" evidence="6">
    <location>
        <begin position="56"/>
        <end position="229"/>
    </location>
</feature>
<dbReference type="InterPro" id="IPR050416">
    <property type="entry name" value="FAD-linked_Oxidoreductase"/>
</dbReference>
<dbReference type="EMBL" id="MU839860">
    <property type="protein sequence ID" value="KAK1749355.1"/>
    <property type="molecule type" value="Genomic_DNA"/>
</dbReference>
<evidence type="ECO:0000256" key="1">
    <source>
        <dbReference type="ARBA" id="ARBA00001974"/>
    </source>
</evidence>
<organism evidence="7 8">
    <name type="scientific">Echria macrotheca</name>
    <dbReference type="NCBI Taxonomy" id="438768"/>
    <lineage>
        <taxon>Eukaryota</taxon>
        <taxon>Fungi</taxon>
        <taxon>Dikarya</taxon>
        <taxon>Ascomycota</taxon>
        <taxon>Pezizomycotina</taxon>
        <taxon>Sordariomycetes</taxon>
        <taxon>Sordariomycetidae</taxon>
        <taxon>Sordariales</taxon>
        <taxon>Schizotheciaceae</taxon>
        <taxon>Echria</taxon>
    </lineage>
</organism>
<dbReference type="PROSITE" id="PS51387">
    <property type="entry name" value="FAD_PCMH"/>
    <property type="match status" value="1"/>
</dbReference>
<dbReference type="Gene3D" id="3.30.465.10">
    <property type="match status" value="1"/>
</dbReference>
<dbReference type="PANTHER" id="PTHR42973:SF39">
    <property type="entry name" value="FAD-BINDING PCMH-TYPE DOMAIN-CONTAINING PROTEIN"/>
    <property type="match status" value="1"/>
</dbReference>
<dbReference type="GO" id="GO:0071949">
    <property type="term" value="F:FAD binding"/>
    <property type="evidence" value="ECO:0007669"/>
    <property type="project" value="InterPro"/>
</dbReference>
<dbReference type="InterPro" id="IPR012951">
    <property type="entry name" value="BBE"/>
</dbReference>
<evidence type="ECO:0000259" key="6">
    <source>
        <dbReference type="PROSITE" id="PS51387"/>
    </source>
</evidence>
<dbReference type="InterPro" id="IPR036318">
    <property type="entry name" value="FAD-bd_PCMH-like_sf"/>
</dbReference>
<dbReference type="InterPro" id="IPR016166">
    <property type="entry name" value="FAD-bd_PCMH"/>
</dbReference>
<protein>
    <submittedName>
        <fullName evidence="7">Glucooligosaccharide oxidase</fullName>
    </submittedName>
</protein>
<dbReference type="InterPro" id="IPR006094">
    <property type="entry name" value="Oxid_FAD_bind_N"/>
</dbReference>